<evidence type="ECO:0000256" key="3">
    <source>
        <dbReference type="SAM" id="SignalP"/>
    </source>
</evidence>
<keyword evidence="3" id="KW-0732">Signal</keyword>
<evidence type="ECO:0000256" key="2">
    <source>
        <dbReference type="SAM" id="Phobius"/>
    </source>
</evidence>
<keyword evidence="5" id="KW-1185">Reference proteome</keyword>
<dbReference type="OrthoDB" id="331263at2759"/>
<feature type="chain" id="PRO_5012169012" evidence="3">
    <location>
        <begin position="28"/>
        <end position="718"/>
    </location>
</feature>
<evidence type="ECO:0000256" key="1">
    <source>
        <dbReference type="SAM" id="MobiDB-lite"/>
    </source>
</evidence>
<dbReference type="GO" id="GO:0042765">
    <property type="term" value="C:GPI-anchor transamidase complex"/>
    <property type="evidence" value="ECO:0000318"/>
    <property type="project" value="GO_Central"/>
</dbReference>
<evidence type="ECO:0000313" key="5">
    <source>
        <dbReference type="Proteomes" id="UP000054558"/>
    </source>
</evidence>
<dbReference type="AlphaFoldDB" id="A0A1Y1IQA7"/>
<dbReference type="Proteomes" id="UP000054558">
    <property type="component" value="Unassembled WGS sequence"/>
</dbReference>
<dbReference type="OMA" id="NHGHYIG"/>
<dbReference type="GO" id="GO:0016255">
    <property type="term" value="P:attachment of GPI anchor to protein"/>
    <property type="evidence" value="ECO:0000318"/>
    <property type="project" value="GO_Central"/>
</dbReference>
<evidence type="ECO:0000313" key="4">
    <source>
        <dbReference type="EMBL" id="GAQ90318.1"/>
    </source>
</evidence>
<keyword evidence="2" id="KW-0812">Transmembrane</keyword>
<feature type="region of interest" description="Disordered" evidence="1">
    <location>
        <begin position="294"/>
        <end position="318"/>
    </location>
</feature>
<protein>
    <submittedName>
        <fullName evidence="4">Phosphatidylinositol glycan class T</fullName>
    </submittedName>
</protein>
<name>A0A1Y1IQA7_KLENI</name>
<sequence length="718" mass="77898">MFAPPFHFHWRLVYVVLSAFVICASTAHECFSEELLVRPLPGGKVLIHFHFVSQLGSGANRHHKLFSKAVDQLVRKFSLQELELSFTQGRWDYTRWGAAEGIAPLAAKPPGVELWSRLSAESEAEADATWRNLTHALSGIFCASVKALADPATKVVPILSFQKKGADWRTHLLAAATRAPSEGEKGDAENECGGTAAGRTLETCSLGAGNKEGIRLGHTRYGALPREAVCTENLTPWLKLLPCRDKAGLATLLERRRVYGGSYHALQVHIWAGGAPAADVRTASASGSCLEPATGAGREWSGDRGCEGASSGDVGGRGDDVSARARGGIVLEQTLTLVLDVGEGVGIPNENPAGGVGHMASKQAVSLADVFGRELTGSCPLADVSRIYTEGRRVDYFGEGFSGASVNPQPKWVWSAEGRSKTLLEYDLKRATLGQPLNVSLPYDGANQPAAERAPFEVSRFVTGHGLERGGIRLELTRLAGGEGKTVVRYFQLLPWFIRVYFHTLRLEMDGRHVALSDWTERASLVPAKDRERQAVMELELRIPADVKRVVLSMEFDKGYLRIEEHPPDGDRGFDLPSAIVTFPSVSGGVAYRMSDGDSTGGDSRGLEGRPLLARMQADLPVRVYTSGLLIPLATPDFSMPYNVVTLTSTVIAMIFSSLFNTLLQREAGKPAGNAAPDDPMGRDPIGEKQRTRSLPIATLWKTFARLWNMWVDLTVNS</sequence>
<dbReference type="STRING" id="105231.A0A1Y1IQA7"/>
<dbReference type="EMBL" id="DF237575">
    <property type="protein sequence ID" value="GAQ90318.1"/>
    <property type="molecule type" value="Genomic_DNA"/>
</dbReference>
<dbReference type="PANTHER" id="PTHR12959">
    <property type="entry name" value="GPI TRANSAMIDASE COMPONENT PIG-T-RELATED"/>
    <property type="match status" value="1"/>
</dbReference>
<accession>A0A1Y1IQA7</accession>
<dbReference type="PANTHER" id="PTHR12959:SF11">
    <property type="entry name" value="GPI TRANSAMIDASE COMPONENT PIG-T"/>
    <property type="match status" value="1"/>
</dbReference>
<keyword evidence="2" id="KW-1133">Transmembrane helix</keyword>
<feature type="region of interest" description="Disordered" evidence="1">
    <location>
        <begin position="670"/>
        <end position="689"/>
    </location>
</feature>
<reference evidence="4 5" key="1">
    <citation type="journal article" date="2014" name="Nat. Commun.">
        <title>Klebsormidium flaccidum genome reveals primary factors for plant terrestrial adaptation.</title>
        <authorList>
            <person name="Hori K."/>
            <person name="Maruyama F."/>
            <person name="Fujisawa T."/>
            <person name="Togashi T."/>
            <person name="Yamamoto N."/>
            <person name="Seo M."/>
            <person name="Sato S."/>
            <person name="Yamada T."/>
            <person name="Mori H."/>
            <person name="Tajima N."/>
            <person name="Moriyama T."/>
            <person name="Ikeuchi M."/>
            <person name="Watanabe M."/>
            <person name="Wada H."/>
            <person name="Kobayashi K."/>
            <person name="Saito M."/>
            <person name="Masuda T."/>
            <person name="Sasaki-Sekimoto Y."/>
            <person name="Mashiguchi K."/>
            <person name="Awai K."/>
            <person name="Shimojima M."/>
            <person name="Masuda S."/>
            <person name="Iwai M."/>
            <person name="Nobusawa T."/>
            <person name="Narise T."/>
            <person name="Kondo S."/>
            <person name="Saito H."/>
            <person name="Sato R."/>
            <person name="Murakawa M."/>
            <person name="Ihara Y."/>
            <person name="Oshima-Yamada Y."/>
            <person name="Ohtaka K."/>
            <person name="Satoh M."/>
            <person name="Sonobe K."/>
            <person name="Ishii M."/>
            <person name="Ohtani R."/>
            <person name="Kanamori-Sato M."/>
            <person name="Honoki R."/>
            <person name="Miyazaki D."/>
            <person name="Mochizuki H."/>
            <person name="Umetsu J."/>
            <person name="Higashi K."/>
            <person name="Shibata D."/>
            <person name="Kamiya Y."/>
            <person name="Sato N."/>
            <person name="Nakamura Y."/>
            <person name="Tabata S."/>
            <person name="Ida S."/>
            <person name="Kurokawa K."/>
            <person name="Ohta H."/>
        </authorList>
    </citation>
    <scope>NUCLEOTIDE SEQUENCE [LARGE SCALE GENOMIC DNA]</scope>
    <source>
        <strain evidence="4 5">NIES-2285</strain>
    </source>
</reference>
<keyword evidence="2" id="KW-0472">Membrane</keyword>
<feature type="transmembrane region" description="Helical" evidence="2">
    <location>
        <begin position="640"/>
        <end position="660"/>
    </location>
</feature>
<proteinExistence type="predicted"/>
<feature type="signal peptide" evidence="3">
    <location>
        <begin position="1"/>
        <end position="27"/>
    </location>
</feature>
<organism evidence="4 5">
    <name type="scientific">Klebsormidium nitens</name>
    <name type="common">Green alga</name>
    <name type="synonym">Ulothrix nitens</name>
    <dbReference type="NCBI Taxonomy" id="105231"/>
    <lineage>
        <taxon>Eukaryota</taxon>
        <taxon>Viridiplantae</taxon>
        <taxon>Streptophyta</taxon>
        <taxon>Klebsormidiophyceae</taxon>
        <taxon>Klebsormidiales</taxon>
        <taxon>Klebsormidiaceae</taxon>
        <taxon>Klebsormidium</taxon>
    </lineage>
</organism>
<gene>
    <name evidence="4" type="ORF">KFL_006260040</name>
</gene>
<dbReference type="InterPro" id="IPR007245">
    <property type="entry name" value="PIG-T"/>
</dbReference>
<feature type="compositionally biased region" description="Basic and acidic residues" evidence="1">
    <location>
        <begin position="680"/>
        <end position="689"/>
    </location>
</feature>
<dbReference type="Pfam" id="PF04113">
    <property type="entry name" value="Gpi16"/>
    <property type="match status" value="2"/>
</dbReference>